<dbReference type="PANTHER" id="PTHR36151">
    <property type="entry name" value="BLR2777 PROTEIN"/>
    <property type="match status" value="1"/>
</dbReference>
<evidence type="ECO:0000313" key="4">
    <source>
        <dbReference type="Proteomes" id="UP000274909"/>
    </source>
</evidence>
<dbReference type="Pfam" id="PF09995">
    <property type="entry name" value="MPAB_Lcp_cat"/>
    <property type="match status" value="1"/>
</dbReference>
<feature type="domain" description="ER-bound oxygenase mpaB/mpaB'/Rubber oxygenase catalytic" evidence="2">
    <location>
        <begin position="15"/>
        <end position="240"/>
    </location>
</feature>
<gene>
    <name evidence="3" type="ORF">ELQ94_11480</name>
</gene>
<sequence>MVEPVRTRGGIRGVAAESVLVGAGGRAILLQLAHPAVARGVARHSDFVHAPLRRLTSTLDYIYLVVFGTADERASARQHVERAHAPVRGPAEDGAPSYAADDPTLQLWVAATLYDSAMAMHERVLPPLPDDEAERVYREYAVLGEALGMPPALWPATRADFGVWWADRLAELPIGDDARRVARDLLHPQGPGAPVWLRTVMPIARLLTTGLLDERQRAGFGLPWSPRRQAVFEVVMRVTRILWPLLPPGLRHAPAIRSLRRHRSRSRRG</sequence>
<feature type="region of interest" description="Disordered" evidence="1">
    <location>
        <begin position="78"/>
        <end position="98"/>
    </location>
</feature>
<dbReference type="PANTHER" id="PTHR36151:SF3">
    <property type="entry name" value="ER-BOUND OXYGENASE MPAB_MPAB'_RUBBER OXYGENASE CATALYTIC DOMAIN-CONTAINING PROTEIN"/>
    <property type="match status" value="1"/>
</dbReference>
<dbReference type="OrthoDB" id="3422701at2"/>
<accession>A0A3S1CQT5</accession>
<dbReference type="GO" id="GO:0016491">
    <property type="term" value="F:oxidoreductase activity"/>
    <property type="evidence" value="ECO:0007669"/>
    <property type="project" value="InterPro"/>
</dbReference>
<dbReference type="Proteomes" id="UP000274909">
    <property type="component" value="Unassembled WGS sequence"/>
</dbReference>
<dbReference type="EMBL" id="RZGZ01000003">
    <property type="protein sequence ID" value="RUQ99275.1"/>
    <property type="molecule type" value="Genomic_DNA"/>
</dbReference>
<keyword evidence="4" id="KW-1185">Reference proteome</keyword>
<dbReference type="InterPro" id="IPR018713">
    <property type="entry name" value="MPAB/Lcp_cat_dom"/>
</dbReference>
<proteinExistence type="predicted"/>
<evidence type="ECO:0000256" key="1">
    <source>
        <dbReference type="SAM" id="MobiDB-lite"/>
    </source>
</evidence>
<dbReference type="AlphaFoldDB" id="A0A3S1CQT5"/>
<comment type="caution">
    <text evidence="3">The sequence shown here is derived from an EMBL/GenBank/DDBJ whole genome shotgun (WGS) entry which is preliminary data.</text>
</comment>
<reference evidence="3 4" key="1">
    <citation type="submission" date="2018-12" db="EMBL/GenBank/DDBJ databases">
        <authorList>
            <person name="Li F."/>
        </authorList>
    </citation>
    <scope>NUCLEOTIDE SEQUENCE [LARGE SCALE GENOMIC DNA]</scope>
    <source>
        <strain evidence="3 4">EGI 6500705</strain>
    </source>
</reference>
<organism evidence="3 4">
    <name type="scientific">Labedella endophytica</name>
    <dbReference type="NCBI Taxonomy" id="1523160"/>
    <lineage>
        <taxon>Bacteria</taxon>
        <taxon>Bacillati</taxon>
        <taxon>Actinomycetota</taxon>
        <taxon>Actinomycetes</taxon>
        <taxon>Micrococcales</taxon>
        <taxon>Microbacteriaceae</taxon>
        <taxon>Labedella</taxon>
    </lineage>
</organism>
<name>A0A3S1CQT5_9MICO</name>
<protein>
    <submittedName>
        <fullName evidence="3">DUF2236 domain-containing protein</fullName>
    </submittedName>
</protein>
<evidence type="ECO:0000313" key="3">
    <source>
        <dbReference type="EMBL" id="RUQ99275.1"/>
    </source>
</evidence>
<evidence type="ECO:0000259" key="2">
    <source>
        <dbReference type="Pfam" id="PF09995"/>
    </source>
</evidence>